<comment type="subcellular location">
    <subcellularLocation>
        <location evidence="1">Membrane</location>
    </subcellularLocation>
</comment>
<evidence type="ECO:0000256" key="4">
    <source>
        <dbReference type="ARBA" id="ARBA00023180"/>
    </source>
</evidence>
<dbReference type="InterPro" id="IPR013783">
    <property type="entry name" value="Ig-like_fold"/>
</dbReference>
<dbReference type="Gene3D" id="2.60.40.10">
    <property type="entry name" value="Immunoglobulins"/>
    <property type="match status" value="2"/>
</dbReference>
<evidence type="ECO:0000313" key="8">
    <source>
        <dbReference type="EMBL" id="GCC38561.1"/>
    </source>
</evidence>
<keyword evidence="6" id="KW-0812">Transmembrane</keyword>
<evidence type="ECO:0000256" key="5">
    <source>
        <dbReference type="SAM" id="MobiDB-lite"/>
    </source>
</evidence>
<evidence type="ECO:0000313" key="9">
    <source>
        <dbReference type="Proteomes" id="UP000287033"/>
    </source>
</evidence>
<dbReference type="PANTHER" id="PTHR12080:SF59">
    <property type="entry name" value="HEPATIC AND GLIAL CELL ADHESION MOLECULE"/>
    <property type="match status" value="1"/>
</dbReference>
<dbReference type="InterPro" id="IPR015631">
    <property type="entry name" value="CD2/SLAM_rcpt"/>
</dbReference>
<dbReference type="InterPro" id="IPR007110">
    <property type="entry name" value="Ig-like_dom"/>
</dbReference>
<feature type="transmembrane region" description="Helical" evidence="6">
    <location>
        <begin position="337"/>
        <end position="356"/>
    </location>
</feature>
<feature type="region of interest" description="Disordered" evidence="5">
    <location>
        <begin position="35"/>
        <end position="72"/>
    </location>
</feature>
<gene>
    <name evidence="8" type="ORF">chiPu_0017076</name>
</gene>
<dbReference type="InterPro" id="IPR036179">
    <property type="entry name" value="Ig-like_dom_sf"/>
</dbReference>
<dbReference type="OrthoDB" id="6353782at2759"/>
<evidence type="ECO:0000256" key="1">
    <source>
        <dbReference type="ARBA" id="ARBA00004370"/>
    </source>
</evidence>
<dbReference type="InterPro" id="IPR003598">
    <property type="entry name" value="Ig_sub2"/>
</dbReference>
<keyword evidence="6" id="KW-1133">Transmembrane helix</keyword>
<protein>
    <recommendedName>
        <fullName evidence="7">Ig-like domain-containing protein</fullName>
    </recommendedName>
</protein>
<dbReference type="GO" id="GO:0016020">
    <property type="term" value="C:membrane"/>
    <property type="evidence" value="ECO:0007669"/>
    <property type="project" value="UniProtKB-SubCell"/>
</dbReference>
<feature type="domain" description="Ig-like" evidence="7">
    <location>
        <begin position="245"/>
        <end position="329"/>
    </location>
</feature>
<keyword evidence="2" id="KW-0732">Signal</keyword>
<evidence type="ECO:0000256" key="2">
    <source>
        <dbReference type="ARBA" id="ARBA00022729"/>
    </source>
</evidence>
<dbReference type="Pfam" id="PF13927">
    <property type="entry name" value="Ig_3"/>
    <property type="match status" value="1"/>
</dbReference>
<dbReference type="PROSITE" id="PS50835">
    <property type="entry name" value="IG_LIKE"/>
    <property type="match status" value="1"/>
</dbReference>
<dbReference type="STRING" id="137246.A0A401T7B9"/>
<evidence type="ECO:0000256" key="6">
    <source>
        <dbReference type="SAM" id="Phobius"/>
    </source>
</evidence>
<keyword evidence="9" id="KW-1185">Reference proteome</keyword>
<dbReference type="SUPFAM" id="SSF48726">
    <property type="entry name" value="Immunoglobulin"/>
    <property type="match status" value="2"/>
</dbReference>
<dbReference type="PANTHER" id="PTHR12080">
    <property type="entry name" value="SIGNALING LYMPHOCYTIC ACTIVATION MOLECULE"/>
    <property type="match status" value="1"/>
</dbReference>
<dbReference type="SMART" id="SM00409">
    <property type="entry name" value="IG"/>
    <property type="match status" value="2"/>
</dbReference>
<evidence type="ECO:0000256" key="3">
    <source>
        <dbReference type="ARBA" id="ARBA00023136"/>
    </source>
</evidence>
<proteinExistence type="predicted"/>
<feature type="region of interest" description="Disordered" evidence="5">
    <location>
        <begin position="110"/>
        <end position="143"/>
    </location>
</feature>
<dbReference type="EMBL" id="BEZZ01001208">
    <property type="protein sequence ID" value="GCC38561.1"/>
    <property type="molecule type" value="Genomic_DNA"/>
</dbReference>
<accession>A0A401T7B9</accession>
<evidence type="ECO:0000259" key="7">
    <source>
        <dbReference type="PROSITE" id="PS50835"/>
    </source>
</evidence>
<reference evidence="8 9" key="1">
    <citation type="journal article" date="2018" name="Nat. Ecol. Evol.">
        <title>Shark genomes provide insights into elasmobranch evolution and the origin of vertebrates.</title>
        <authorList>
            <person name="Hara Y"/>
            <person name="Yamaguchi K"/>
            <person name="Onimaru K"/>
            <person name="Kadota M"/>
            <person name="Koyanagi M"/>
            <person name="Keeley SD"/>
            <person name="Tatsumi K"/>
            <person name="Tanaka K"/>
            <person name="Motone F"/>
            <person name="Kageyama Y"/>
            <person name="Nozu R"/>
            <person name="Adachi N"/>
            <person name="Nishimura O"/>
            <person name="Nakagawa R"/>
            <person name="Tanegashima C"/>
            <person name="Kiyatake I"/>
            <person name="Matsumoto R"/>
            <person name="Murakumo K"/>
            <person name="Nishida K"/>
            <person name="Terakita A"/>
            <person name="Kuratani S"/>
            <person name="Sato K"/>
            <person name="Hyodo S Kuraku.S."/>
        </authorList>
    </citation>
    <scope>NUCLEOTIDE SEQUENCE [LARGE SCALE GENOMIC DNA]</scope>
</reference>
<sequence length="365" mass="41814">MEELNTPPPYLNEEALKQCPVIKGAVEIEGPLEWDRSAEDKNELRDRREKEKRDRQEQREAIQRKQEKLKHEFEIPLEPPDLFSDPFPSRLHGSPGQIPTPLRDRHRVAEARVNPSASSSVPDTGWESGLTERGRGMEQAQHEKNSLVVATGSSILFPGTDKGFSNVQWEFSKPLKVLPILDYNEGHQHIYDHYLNRVELNETDGSLLLKDVSEWDTGKYKMTVDLDPFRTRVIILTVYDPLSQPTIFCNGSLEKPPLMLVCAVERGRAYTVHWSRGEFTLPHNEHYWLSEDNRTLIIQSVQESDSGNYTCTVENPVSKGKNTCRLIFTSQQSRTRLGLILTGVLCLTVVVLITVLERLQKFREK</sequence>
<name>A0A401T7B9_CHIPU</name>
<comment type="caution">
    <text evidence="8">The sequence shown here is derived from an EMBL/GenBank/DDBJ whole genome shotgun (WGS) entry which is preliminary data.</text>
</comment>
<dbReference type="CDD" id="cd00096">
    <property type="entry name" value="Ig"/>
    <property type="match status" value="1"/>
</dbReference>
<feature type="compositionally biased region" description="Basic and acidic residues" evidence="5">
    <location>
        <begin position="130"/>
        <end position="143"/>
    </location>
</feature>
<dbReference type="GO" id="GO:0005911">
    <property type="term" value="C:cell-cell junction"/>
    <property type="evidence" value="ECO:0007669"/>
    <property type="project" value="TreeGrafter"/>
</dbReference>
<keyword evidence="4" id="KW-0325">Glycoprotein</keyword>
<dbReference type="SMART" id="SM00408">
    <property type="entry name" value="IGc2"/>
    <property type="match status" value="1"/>
</dbReference>
<dbReference type="InterPro" id="IPR003599">
    <property type="entry name" value="Ig_sub"/>
</dbReference>
<organism evidence="8 9">
    <name type="scientific">Chiloscyllium punctatum</name>
    <name type="common">Brownbanded bambooshark</name>
    <name type="synonym">Hemiscyllium punctatum</name>
    <dbReference type="NCBI Taxonomy" id="137246"/>
    <lineage>
        <taxon>Eukaryota</taxon>
        <taxon>Metazoa</taxon>
        <taxon>Chordata</taxon>
        <taxon>Craniata</taxon>
        <taxon>Vertebrata</taxon>
        <taxon>Chondrichthyes</taxon>
        <taxon>Elasmobranchii</taxon>
        <taxon>Galeomorphii</taxon>
        <taxon>Galeoidea</taxon>
        <taxon>Orectolobiformes</taxon>
        <taxon>Hemiscylliidae</taxon>
        <taxon>Chiloscyllium</taxon>
    </lineage>
</organism>
<keyword evidence="3 6" id="KW-0472">Membrane</keyword>
<dbReference type="Proteomes" id="UP000287033">
    <property type="component" value="Unassembled WGS sequence"/>
</dbReference>
<dbReference type="AlphaFoldDB" id="A0A401T7B9"/>